<dbReference type="EMBL" id="MLAK01000186">
    <property type="protein sequence ID" value="OHT15791.1"/>
    <property type="molecule type" value="Genomic_DNA"/>
</dbReference>
<feature type="chain" id="PRO_5012023562" description="IgGFc-binding protein N-terminal domain-containing protein" evidence="1">
    <location>
        <begin position="17"/>
        <end position="667"/>
    </location>
</feature>
<keyword evidence="1" id="KW-0732">Signal</keyword>
<proteinExistence type="predicted"/>
<evidence type="ECO:0000313" key="3">
    <source>
        <dbReference type="Proteomes" id="UP000179807"/>
    </source>
</evidence>
<comment type="caution">
    <text evidence="2">The sequence shown here is derived from an EMBL/GenBank/DDBJ whole genome shotgun (WGS) entry which is preliminary data.</text>
</comment>
<dbReference type="Proteomes" id="UP000179807">
    <property type="component" value="Unassembled WGS sequence"/>
</dbReference>
<dbReference type="RefSeq" id="XP_068368927.1">
    <property type="nucleotide sequence ID" value="XM_068497451.1"/>
</dbReference>
<accession>A0A1J4KX27</accession>
<protein>
    <recommendedName>
        <fullName evidence="4">IgGFc-binding protein N-terminal domain-containing protein</fullName>
    </recommendedName>
</protein>
<evidence type="ECO:0000256" key="1">
    <source>
        <dbReference type="SAM" id="SignalP"/>
    </source>
</evidence>
<keyword evidence="3" id="KW-1185">Reference proteome</keyword>
<gene>
    <name evidence="2" type="ORF">TRFO_13789</name>
</gene>
<organism evidence="2 3">
    <name type="scientific">Tritrichomonas foetus</name>
    <dbReference type="NCBI Taxonomy" id="1144522"/>
    <lineage>
        <taxon>Eukaryota</taxon>
        <taxon>Metamonada</taxon>
        <taxon>Parabasalia</taxon>
        <taxon>Tritrichomonadida</taxon>
        <taxon>Tritrichomonadidae</taxon>
        <taxon>Tritrichomonas</taxon>
    </lineage>
</organism>
<reference evidence="2" key="1">
    <citation type="submission" date="2016-10" db="EMBL/GenBank/DDBJ databases">
        <authorList>
            <person name="Benchimol M."/>
            <person name="Almeida L.G."/>
            <person name="Vasconcelos A.T."/>
            <person name="Perreira-Neves A."/>
            <person name="Rosa I.A."/>
            <person name="Tasca T."/>
            <person name="Bogo M.R."/>
            <person name="de Souza W."/>
        </authorList>
    </citation>
    <scope>NUCLEOTIDE SEQUENCE [LARGE SCALE GENOMIC DNA]</scope>
    <source>
        <strain evidence="2">K</strain>
    </source>
</reference>
<sequence>MFWLFLSSILCEYIDNDNPNFEGINRFSLCFCIEETKDGCKNQFEKSHPSGCDKMYGPKWYNAFSDTQNRSTVKLYVPNGYDYNGTIVLNKYAHGSTIYLPTANRFSVNFNNQYHLTIRFVNSSDTTKHASNVTPLGSGVINATFPDVSKDMWASGEGKALRDGPILDVKNSGFSGKYPVCDWSSFYCVILHENVNYILKKAPRILNLTDATEITLNDPGFTCTFTNTSIDIALNETSPKIQITKNIFSTPRIINLKEDTFKKNYPDILSPTFIITNDNCLAEPLNVKSEAALLTIDFYGSLNWVVTVKSDDWAPYRFVDFLLGSKYISGAKPVETHFTGSLSLFMETGKPIVGINSFNDDMHVYLNHSDVVLASVVKMSYKDINIESLNFHIVPLTSNATNLYVSNSYKVNYYVDNKEPTVNVYISESYLDNFFTSNAKYIVQNKIVFPETYHDSSEKKSYQYGVFARGSTDDEAIGVNEFVNNINNLEILNGSYIDLESYEKLNWKLPLYLNENITFSGSKYYIATNIHREGISFDNYPKESKLADTEMPDSKRFYVMCQPNLDCNKFVISPKSDKYYINSDDYWQQEGAITTVCDKYSTIWPKRERVTENNPCCKEFLASNEATDSMTCVGYRIDKKLETEYKVKYIARYPEQGSLFTEDGFIQ</sequence>
<dbReference type="AlphaFoldDB" id="A0A1J4KX27"/>
<evidence type="ECO:0008006" key="4">
    <source>
        <dbReference type="Google" id="ProtNLM"/>
    </source>
</evidence>
<name>A0A1J4KX27_9EUKA</name>
<dbReference type="GeneID" id="94832155"/>
<evidence type="ECO:0000313" key="2">
    <source>
        <dbReference type="EMBL" id="OHT15791.1"/>
    </source>
</evidence>
<feature type="signal peptide" evidence="1">
    <location>
        <begin position="1"/>
        <end position="16"/>
    </location>
</feature>
<dbReference type="VEuPathDB" id="TrichDB:TRFO_13789"/>